<proteinExistence type="predicted"/>
<feature type="signal peptide" evidence="1">
    <location>
        <begin position="1"/>
        <end position="16"/>
    </location>
</feature>
<dbReference type="EMBL" id="PSYR01000001">
    <property type="protein sequence ID" value="RCN58591.1"/>
    <property type="molecule type" value="Genomic_DNA"/>
</dbReference>
<evidence type="ECO:0000256" key="1">
    <source>
        <dbReference type="SAM" id="SignalP"/>
    </source>
</evidence>
<name>A0A368HGS7_9GAMM</name>
<evidence type="ECO:0008006" key="4">
    <source>
        <dbReference type="Google" id="ProtNLM"/>
    </source>
</evidence>
<comment type="caution">
    <text evidence="2">The sequence shown here is derived from an EMBL/GenBank/DDBJ whole genome shotgun (WGS) entry which is preliminary data.</text>
</comment>
<protein>
    <recommendedName>
        <fullName evidence="4">DUF5666 domain-containing protein</fullName>
    </recommendedName>
</protein>
<reference evidence="2 3" key="1">
    <citation type="submission" date="2018-02" db="EMBL/GenBank/DDBJ databases">
        <title>Insights into the biology of acidophilic members of the Acidiferrobacteraceae family derived from comparative genomic analyses.</title>
        <authorList>
            <person name="Issotta F."/>
            <person name="Thyssen C."/>
            <person name="Mena C."/>
            <person name="Moya A."/>
            <person name="Bellenberg S."/>
            <person name="Sproer C."/>
            <person name="Covarrubias P.C."/>
            <person name="Sand W."/>
            <person name="Quatrini R."/>
            <person name="Vera M."/>
        </authorList>
    </citation>
    <scope>NUCLEOTIDE SEQUENCE [LARGE SCALE GENOMIC DNA]</scope>
    <source>
        <strain evidence="3">m-1</strain>
    </source>
</reference>
<evidence type="ECO:0000313" key="3">
    <source>
        <dbReference type="Proteomes" id="UP000253250"/>
    </source>
</evidence>
<gene>
    <name evidence="2" type="ORF">C4900_02050</name>
</gene>
<evidence type="ECO:0000313" key="2">
    <source>
        <dbReference type="EMBL" id="RCN58591.1"/>
    </source>
</evidence>
<accession>A0A368HGS7</accession>
<organism evidence="2 3">
    <name type="scientific">Acidiferrobacter thiooxydans</name>
    <dbReference type="NCBI Taxonomy" id="163359"/>
    <lineage>
        <taxon>Bacteria</taxon>
        <taxon>Pseudomonadati</taxon>
        <taxon>Pseudomonadota</taxon>
        <taxon>Gammaproteobacteria</taxon>
        <taxon>Acidiferrobacterales</taxon>
        <taxon>Acidiferrobacteraceae</taxon>
        <taxon>Acidiferrobacter</taxon>
    </lineage>
</organism>
<sequence>MLAIVLSAIGAGRACAAGLAANVITPDGRTATSLAVHGTVTDIRTGTVSGDNAFNAFSRFQVAAGRTVNLDLPTAAILNVATTISIR</sequence>
<dbReference type="AlphaFoldDB" id="A0A368HGS7"/>
<keyword evidence="3" id="KW-1185">Reference proteome</keyword>
<feature type="chain" id="PRO_5016917741" description="DUF5666 domain-containing protein" evidence="1">
    <location>
        <begin position="17"/>
        <end position="87"/>
    </location>
</feature>
<dbReference type="Proteomes" id="UP000253250">
    <property type="component" value="Unassembled WGS sequence"/>
</dbReference>
<keyword evidence="1" id="KW-0732">Signal</keyword>